<dbReference type="Gene3D" id="2.60.40.420">
    <property type="entry name" value="Cupredoxins - blue copper proteins"/>
    <property type="match status" value="1"/>
</dbReference>
<dbReference type="CDD" id="cd00920">
    <property type="entry name" value="Cupredoxin"/>
    <property type="match status" value="1"/>
</dbReference>
<feature type="signal peptide" evidence="3">
    <location>
        <begin position="1"/>
        <end position="20"/>
    </location>
</feature>
<name>A0A067PQ57_9AGAM</name>
<dbReference type="AlphaFoldDB" id="A0A067PQ57"/>
<gene>
    <name evidence="4" type="ORF">JAAARDRAFT_210607</name>
</gene>
<evidence type="ECO:0000256" key="2">
    <source>
        <dbReference type="SAM" id="Phobius"/>
    </source>
</evidence>
<feature type="region of interest" description="Disordered" evidence="1">
    <location>
        <begin position="279"/>
        <end position="348"/>
    </location>
</feature>
<dbReference type="InParanoid" id="A0A067PQ57"/>
<evidence type="ECO:0000256" key="1">
    <source>
        <dbReference type="SAM" id="MobiDB-lite"/>
    </source>
</evidence>
<dbReference type="Proteomes" id="UP000027265">
    <property type="component" value="Unassembled WGS sequence"/>
</dbReference>
<feature type="compositionally biased region" description="Polar residues" evidence="1">
    <location>
        <begin position="391"/>
        <end position="401"/>
    </location>
</feature>
<dbReference type="PANTHER" id="PTHR34883">
    <property type="entry name" value="SERINE-RICH PROTEIN, PUTATIVE-RELATED-RELATED"/>
    <property type="match status" value="1"/>
</dbReference>
<protein>
    <recommendedName>
        <fullName evidence="6">Phytocyanin domain-containing protein</fullName>
    </recommendedName>
</protein>
<dbReference type="EMBL" id="KL197740">
    <property type="protein sequence ID" value="KDQ52456.1"/>
    <property type="molecule type" value="Genomic_DNA"/>
</dbReference>
<dbReference type="HOGENOM" id="CLU_578779_0_0_1"/>
<proteinExistence type="predicted"/>
<accession>A0A067PQ57</accession>
<evidence type="ECO:0000313" key="4">
    <source>
        <dbReference type="EMBL" id="KDQ52456.1"/>
    </source>
</evidence>
<feature type="transmembrane region" description="Helical" evidence="2">
    <location>
        <begin position="215"/>
        <end position="237"/>
    </location>
</feature>
<dbReference type="PANTHER" id="PTHR34883:SF8">
    <property type="entry name" value="EXTRACELLULAR SERINE-RICH PROTEIN (AFU_ORTHOLOGUE AFUA_6G00670)"/>
    <property type="match status" value="1"/>
</dbReference>
<sequence>MVLLFVALSSFFAQICTVFGQTTHTVLVGTSLDFYDPPTVSAQVNDTITFIFGAGLHGVTQTTFEAPCFAMPGGFSSGLIGPGTNLTASSFQWNLIVSNGSTPIWYFCPGTRPLSHCAAGMVGVINPPSNDMWSSYISAAKSVSGTPVPSTVPVLQGSGAYAVQTPTPVIISTQPTADPSAISALSSFFIPATSSATPSPSVTQSSSNKVAAGPIVGGVIGGVAVIGVIGVLSFFLWRAHRKSDPRRATPYQNQAPFDPRQMGENKGYIHNGNVYVPGTNYPTSTGQPPSRSAGHDGESVYSTAQPSLHYAPSHTQTQAPSSPQFGPTRIPAGFAPRPSSDYVVPPPGHAALPPGAAYPNVKEIATEIIQLLREEGLAPAGPPATTVAGSDPSTSTATHVGSSGFGPAEGVTSVSPPASTAGSSRSGEKPHPLPRIPGPRSTEGTTSDPSSQQHLAGFSPGRGHFLPSNSGS</sequence>
<keyword evidence="5" id="KW-1185">Reference proteome</keyword>
<dbReference type="InterPro" id="IPR008972">
    <property type="entry name" value="Cupredoxin"/>
</dbReference>
<reference evidence="5" key="1">
    <citation type="journal article" date="2014" name="Proc. Natl. Acad. Sci. U.S.A.">
        <title>Extensive sampling of basidiomycete genomes demonstrates inadequacy of the white-rot/brown-rot paradigm for wood decay fungi.</title>
        <authorList>
            <person name="Riley R."/>
            <person name="Salamov A.A."/>
            <person name="Brown D.W."/>
            <person name="Nagy L.G."/>
            <person name="Floudas D."/>
            <person name="Held B.W."/>
            <person name="Levasseur A."/>
            <person name="Lombard V."/>
            <person name="Morin E."/>
            <person name="Otillar R."/>
            <person name="Lindquist E.A."/>
            <person name="Sun H."/>
            <person name="LaButti K.M."/>
            <person name="Schmutz J."/>
            <person name="Jabbour D."/>
            <person name="Luo H."/>
            <person name="Baker S.E."/>
            <person name="Pisabarro A.G."/>
            <person name="Walton J.D."/>
            <person name="Blanchette R.A."/>
            <person name="Henrissat B."/>
            <person name="Martin F."/>
            <person name="Cullen D."/>
            <person name="Hibbett D.S."/>
            <person name="Grigoriev I.V."/>
        </authorList>
    </citation>
    <scope>NUCLEOTIDE SEQUENCE [LARGE SCALE GENOMIC DNA]</scope>
    <source>
        <strain evidence="5">MUCL 33604</strain>
    </source>
</reference>
<feature type="region of interest" description="Disordered" evidence="1">
    <location>
        <begin position="379"/>
        <end position="472"/>
    </location>
</feature>
<feature type="chain" id="PRO_5001643384" description="Phytocyanin domain-containing protein" evidence="3">
    <location>
        <begin position="21"/>
        <end position="472"/>
    </location>
</feature>
<feature type="compositionally biased region" description="Polar residues" evidence="1">
    <location>
        <begin position="442"/>
        <end position="454"/>
    </location>
</feature>
<dbReference type="OrthoDB" id="1921208at2759"/>
<feature type="compositionally biased region" description="Polar residues" evidence="1">
    <location>
        <begin position="280"/>
        <end position="290"/>
    </location>
</feature>
<evidence type="ECO:0000313" key="5">
    <source>
        <dbReference type="Proteomes" id="UP000027265"/>
    </source>
</evidence>
<keyword evidence="3" id="KW-0732">Signal</keyword>
<keyword evidence="2" id="KW-1133">Transmembrane helix</keyword>
<dbReference type="InterPro" id="IPR052953">
    <property type="entry name" value="Ser-rich/MCO-related"/>
</dbReference>
<organism evidence="4 5">
    <name type="scientific">Jaapia argillacea MUCL 33604</name>
    <dbReference type="NCBI Taxonomy" id="933084"/>
    <lineage>
        <taxon>Eukaryota</taxon>
        <taxon>Fungi</taxon>
        <taxon>Dikarya</taxon>
        <taxon>Basidiomycota</taxon>
        <taxon>Agaricomycotina</taxon>
        <taxon>Agaricomycetes</taxon>
        <taxon>Agaricomycetidae</taxon>
        <taxon>Jaapiales</taxon>
        <taxon>Jaapiaceae</taxon>
        <taxon>Jaapia</taxon>
    </lineage>
</organism>
<keyword evidence="2" id="KW-0472">Membrane</keyword>
<keyword evidence="2" id="KW-0812">Transmembrane</keyword>
<feature type="compositionally biased region" description="Polar residues" evidence="1">
    <location>
        <begin position="313"/>
        <end position="325"/>
    </location>
</feature>
<feature type="compositionally biased region" description="Polar residues" evidence="1">
    <location>
        <begin position="412"/>
        <end position="425"/>
    </location>
</feature>
<evidence type="ECO:0000256" key="3">
    <source>
        <dbReference type="SAM" id="SignalP"/>
    </source>
</evidence>
<evidence type="ECO:0008006" key="6">
    <source>
        <dbReference type="Google" id="ProtNLM"/>
    </source>
</evidence>
<dbReference type="SUPFAM" id="SSF49503">
    <property type="entry name" value="Cupredoxins"/>
    <property type="match status" value="1"/>
</dbReference>